<protein>
    <submittedName>
        <fullName evidence="1">Protein involved in sulfur oxidation dsrS</fullName>
    </submittedName>
</protein>
<evidence type="ECO:0000313" key="1">
    <source>
        <dbReference type="EMBL" id="AFI78545.1"/>
    </source>
</evidence>
<dbReference type="EMBL" id="JQ256784">
    <property type="protein sequence ID" value="AFI78545.1"/>
    <property type="molecule type" value="Genomic_DNA"/>
</dbReference>
<sequence>MDLSNEDSLRLNVLLHQDVEAIRIDDSKMIVYGLSARGEAQVPLNPNCRDEQYVKMVKEVISSHVLGSPGGYPIFLRRWTRMGQAKDDSLDRLLKLGEPEAVVAVVHAAGLTDELARRAWWAMQNSVNARCMLEKQSVVQGEMGKTLASFLVEFLPFEEDPRNMLESVQLVLQGELIDEATRNSLWSRGQRKNAFYVGFLKMLPDDLPEQTLAHPEYENLKIKLAELDATGQPVARQLLRVLSPAGQAYIRTAATVIKKPANQDVVVALLEAIESYFATVCPARPASSEMSELVAQANQSCTEKAVLAINEVLERAPESEALLQAMLALSWCGVHLVNPVFAQTDAIGTVMRRKLEPVSGPILDMLMTLSGERR</sequence>
<reference evidence="1" key="1">
    <citation type="journal article" date="2012" name="ISME J.">
        <title>Roseobacter clade bacteria are abundant in coastal sediments and encode a novel combination of sulfur oxidation genes.</title>
        <authorList>
            <person name="Lenk S."/>
            <person name="Moraru C."/>
            <person name="Hahnke S."/>
            <person name="Arnds J."/>
            <person name="Richter M."/>
            <person name="Kube M."/>
            <person name="Reinhardt R."/>
            <person name="Brinkhoff T."/>
            <person name="Harder J."/>
            <person name="Amann R."/>
            <person name="Mussmann M."/>
        </authorList>
    </citation>
    <scope>NUCLEOTIDE SEQUENCE</scope>
</reference>
<accession>I1X4X0</accession>
<gene>
    <name evidence="1" type="ORF">ws172H5_0039</name>
</gene>
<proteinExistence type="predicted"/>
<organism evidence="1">
    <name type="scientific">uncultured bacterium ws172H5</name>
    <dbReference type="NCBI Taxonomy" id="1131829"/>
    <lineage>
        <taxon>Bacteria</taxon>
        <taxon>environmental samples</taxon>
    </lineage>
</organism>
<name>I1X4X0_9BACT</name>
<dbReference type="AlphaFoldDB" id="I1X4X0"/>